<keyword evidence="2" id="KW-1185">Reference proteome</keyword>
<gene>
    <name evidence="1" type="ORF">IF1G_04715</name>
</gene>
<accession>A0A545V353</accession>
<reference evidence="1 2" key="1">
    <citation type="journal article" date="2019" name="Appl. Microbiol. Biotechnol.">
        <title>Genome sequence of Isaria javanica and comparative genome analysis insights into family S53 peptidase evolution in fungal entomopathogens.</title>
        <authorList>
            <person name="Lin R."/>
            <person name="Zhang X."/>
            <person name="Xin B."/>
            <person name="Zou M."/>
            <person name="Gao Y."/>
            <person name="Qin F."/>
            <person name="Hu Q."/>
            <person name="Xie B."/>
            <person name="Cheng X."/>
        </authorList>
    </citation>
    <scope>NUCLEOTIDE SEQUENCE [LARGE SCALE GENOMIC DNA]</scope>
    <source>
        <strain evidence="1 2">IJ1G</strain>
    </source>
</reference>
<evidence type="ECO:0000313" key="2">
    <source>
        <dbReference type="Proteomes" id="UP000315783"/>
    </source>
</evidence>
<dbReference type="EMBL" id="SPUK01000006">
    <property type="protein sequence ID" value="TQV96132.1"/>
    <property type="molecule type" value="Genomic_DNA"/>
</dbReference>
<sequence length="71" mass="7634">MLTHHSPAPDSGLVQSEAGYAHCIWSPTWHPPGIAEASSMLPSRVQHSFLCHHARLSCLGNCGQDMVLPSS</sequence>
<organism evidence="1 2">
    <name type="scientific">Cordyceps javanica</name>
    <dbReference type="NCBI Taxonomy" id="43265"/>
    <lineage>
        <taxon>Eukaryota</taxon>
        <taxon>Fungi</taxon>
        <taxon>Dikarya</taxon>
        <taxon>Ascomycota</taxon>
        <taxon>Pezizomycotina</taxon>
        <taxon>Sordariomycetes</taxon>
        <taxon>Hypocreomycetidae</taxon>
        <taxon>Hypocreales</taxon>
        <taxon>Cordycipitaceae</taxon>
        <taxon>Cordyceps</taxon>
    </lineage>
</organism>
<comment type="caution">
    <text evidence="1">The sequence shown here is derived from an EMBL/GenBank/DDBJ whole genome shotgun (WGS) entry which is preliminary data.</text>
</comment>
<protein>
    <submittedName>
        <fullName evidence="1">Uncharacterized protein</fullName>
    </submittedName>
</protein>
<dbReference type="AlphaFoldDB" id="A0A545V353"/>
<evidence type="ECO:0000313" key="1">
    <source>
        <dbReference type="EMBL" id="TQV96132.1"/>
    </source>
</evidence>
<name>A0A545V353_9HYPO</name>
<dbReference type="Proteomes" id="UP000315783">
    <property type="component" value="Unassembled WGS sequence"/>
</dbReference>
<proteinExistence type="predicted"/>